<dbReference type="AlphaFoldDB" id="A0A9D4X827"/>
<dbReference type="Gramene" id="Psat04G0138200-T1">
    <property type="protein sequence ID" value="KAI5416308.1"/>
    <property type="gene ID" value="KIW84_041382"/>
</dbReference>
<evidence type="ECO:0000313" key="2">
    <source>
        <dbReference type="Proteomes" id="UP001058974"/>
    </source>
</evidence>
<reference evidence="1 2" key="1">
    <citation type="journal article" date="2022" name="Nat. Genet.">
        <title>Improved pea reference genome and pan-genome highlight genomic features and evolutionary characteristics.</title>
        <authorList>
            <person name="Yang T."/>
            <person name="Liu R."/>
            <person name="Luo Y."/>
            <person name="Hu S."/>
            <person name="Wang D."/>
            <person name="Wang C."/>
            <person name="Pandey M.K."/>
            <person name="Ge S."/>
            <person name="Xu Q."/>
            <person name="Li N."/>
            <person name="Li G."/>
            <person name="Huang Y."/>
            <person name="Saxena R.K."/>
            <person name="Ji Y."/>
            <person name="Li M."/>
            <person name="Yan X."/>
            <person name="He Y."/>
            <person name="Liu Y."/>
            <person name="Wang X."/>
            <person name="Xiang C."/>
            <person name="Varshney R.K."/>
            <person name="Ding H."/>
            <person name="Gao S."/>
            <person name="Zong X."/>
        </authorList>
    </citation>
    <scope>NUCLEOTIDE SEQUENCE [LARGE SCALE GENOMIC DNA]</scope>
    <source>
        <strain evidence="1 2">cv. Zhongwan 6</strain>
    </source>
</reference>
<organism evidence="1 2">
    <name type="scientific">Pisum sativum</name>
    <name type="common">Garden pea</name>
    <name type="synonym">Lathyrus oleraceus</name>
    <dbReference type="NCBI Taxonomy" id="3888"/>
    <lineage>
        <taxon>Eukaryota</taxon>
        <taxon>Viridiplantae</taxon>
        <taxon>Streptophyta</taxon>
        <taxon>Embryophyta</taxon>
        <taxon>Tracheophyta</taxon>
        <taxon>Spermatophyta</taxon>
        <taxon>Magnoliopsida</taxon>
        <taxon>eudicotyledons</taxon>
        <taxon>Gunneridae</taxon>
        <taxon>Pentapetalae</taxon>
        <taxon>rosids</taxon>
        <taxon>fabids</taxon>
        <taxon>Fabales</taxon>
        <taxon>Fabaceae</taxon>
        <taxon>Papilionoideae</taxon>
        <taxon>50 kb inversion clade</taxon>
        <taxon>NPAAA clade</taxon>
        <taxon>Hologalegina</taxon>
        <taxon>IRL clade</taxon>
        <taxon>Fabeae</taxon>
        <taxon>Lathyrus</taxon>
    </lineage>
</organism>
<comment type="caution">
    <text evidence="1">The sequence shown here is derived from an EMBL/GenBank/DDBJ whole genome shotgun (WGS) entry which is preliminary data.</text>
</comment>
<keyword evidence="2" id="KW-1185">Reference proteome</keyword>
<evidence type="ECO:0000313" key="1">
    <source>
        <dbReference type="EMBL" id="KAI5416308.1"/>
    </source>
</evidence>
<protein>
    <submittedName>
        <fullName evidence="1">Uncharacterized protein</fullName>
    </submittedName>
</protein>
<name>A0A9D4X827_PEA</name>
<gene>
    <name evidence="1" type="ORF">KIW84_041382</name>
</gene>
<proteinExistence type="predicted"/>
<accession>A0A9D4X827</accession>
<sequence length="203" mass="22890">MTQAFNKKVKRRVYQIGDLVIKRIVIPQGDPRGKWTPTYEGPFVVKKVFSGGAMMLATMDGEDFPHPIQPNGRLILLRCGLMYDPVRPSSTQMLPSDRCGLMYDPIRPSSPQMLPSVRYGLMYDPVRPSSAQMLPSVRYGLMYDPVRPSSAQMLPSVRYGLMYDPVRPSSAQMLPSVRCGLMYDPIRPSSPQMLPSVRYISEV</sequence>
<dbReference type="Proteomes" id="UP001058974">
    <property type="component" value="Chromosome 4"/>
</dbReference>
<dbReference type="EMBL" id="JAMSHJ010000004">
    <property type="protein sequence ID" value="KAI5416308.1"/>
    <property type="molecule type" value="Genomic_DNA"/>
</dbReference>